<name>A0ABU5RLR2_9PSEU</name>
<dbReference type="EMBL" id="JAYFSI010000020">
    <property type="protein sequence ID" value="MEA5367231.1"/>
    <property type="molecule type" value="Genomic_DNA"/>
</dbReference>
<organism evidence="2 3">
    <name type="scientific">Amycolatopsis heterodermiae</name>
    <dbReference type="NCBI Taxonomy" id="3110235"/>
    <lineage>
        <taxon>Bacteria</taxon>
        <taxon>Bacillati</taxon>
        <taxon>Actinomycetota</taxon>
        <taxon>Actinomycetes</taxon>
        <taxon>Pseudonocardiales</taxon>
        <taxon>Pseudonocardiaceae</taxon>
        <taxon>Amycolatopsis</taxon>
    </lineage>
</organism>
<dbReference type="Proteomes" id="UP001304298">
    <property type="component" value="Unassembled WGS sequence"/>
</dbReference>
<feature type="region of interest" description="Disordered" evidence="1">
    <location>
        <begin position="61"/>
        <end position="80"/>
    </location>
</feature>
<evidence type="ECO:0000313" key="2">
    <source>
        <dbReference type="EMBL" id="MEA5367231.1"/>
    </source>
</evidence>
<reference evidence="2 3" key="1">
    <citation type="submission" date="2023-12" db="EMBL/GenBank/DDBJ databases">
        <title>Amycolatopsis sp. V23-08.</title>
        <authorList>
            <person name="Somphong A."/>
        </authorList>
    </citation>
    <scope>NUCLEOTIDE SEQUENCE [LARGE SCALE GENOMIC DNA]</scope>
    <source>
        <strain evidence="2 3">V23-08</strain>
    </source>
</reference>
<comment type="caution">
    <text evidence="2">The sequence shown here is derived from an EMBL/GenBank/DDBJ whole genome shotgun (WGS) entry which is preliminary data.</text>
</comment>
<evidence type="ECO:0000313" key="3">
    <source>
        <dbReference type="Proteomes" id="UP001304298"/>
    </source>
</evidence>
<proteinExistence type="predicted"/>
<feature type="compositionally biased region" description="Basic and acidic residues" evidence="1">
    <location>
        <begin position="61"/>
        <end position="71"/>
    </location>
</feature>
<dbReference type="RefSeq" id="WP_323337063.1">
    <property type="nucleotide sequence ID" value="NZ_JAYFSI010000020.1"/>
</dbReference>
<evidence type="ECO:0000256" key="1">
    <source>
        <dbReference type="SAM" id="MobiDB-lite"/>
    </source>
</evidence>
<protein>
    <submittedName>
        <fullName evidence="2">Uncharacterized protein</fullName>
    </submittedName>
</protein>
<sequence length="80" mass="8679">MHAYTELICFTPAAFFTTTFAQLVQLSLTFAGTYLGCRLGLKLIGFLGELGEAAIERMRAKSARDAERAEGGTRPTPPKP</sequence>
<keyword evidence="3" id="KW-1185">Reference proteome</keyword>
<gene>
    <name evidence="2" type="ORF">VA596_47425</name>
</gene>
<accession>A0ABU5RLR2</accession>